<comment type="subunit">
    <text evidence="2">Interacts with Spx.</text>
</comment>
<dbReference type="Proteomes" id="UP001208656">
    <property type="component" value="Unassembled WGS sequence"/>
</dbReference>
<proteinExistence type="inferred from homology"/>
<dbReference type="InterPro" id="IPR036249">
    <property type="entry name" value="Thioredoxin-like_sf"/>
</dbReference>
<comment type="function">
    <text evidence="2">Adapter protein required for efficient degradation of Spx by ClpXP under non-stress conditions. Interaction with Spx stabilizes Spx and exposes the C-terminus of Spx for recognition and proteolysis by ClpXP.</text>
</comment>
<comment type="similarity">
    <text evidence="2">Belongs to the SpxH family.</text>
</comment>
<evidence type="ECO:0000256" key="2">
    <source>
        <dbReference type="HAMAP-Rule" id="MF_02245"/>
    </source>
</evidence>
<dbReference type="EMBL" id="JAOUSE010000031">
    <property type="protein sequence ID" value="MCU9594854.1"/>
    <property type="molecule type" value="Genomic_DNA"/>
</dbReference>
<dbReference type="PANTHER" id="PTHR13887">
    <property type="entry name" value="GLUTATHIONE S-TRANSFERASE KAPPA"/>
    <property type="match status" value="1"/>
</dbReference>
<dbReference type="InterPro" id="IPR046404">
    <property type="entry name" value="Adapter_SpxH"/>
</dbReference>
<comment type="subcellular location">
    <subcellularLocation>
        <location evidence="2">Cytoplasm</location>
    </subcellularLocation>
</comment>
<dbReference type="Gene3D" id="3.40.30.10">
    <property type="entry name" value="Glutaredoxin"/>
    <property type="match status" value="1"/>
</dbReference>
<comment type="caution">
    <text evidence="3">The sequence shown here is derived from an EMBL/GenBank/DDBJ whole genome shotgun (WGS) entry which is preliminary data.</text>
</comment>
<protein>
    <recommendedName>
        <fullName evidence="2">ClpXP adapter protein SpxH</fullName>
    </recommendedName>
</protein>
<gene>
    <name evidence="2" type="primary">spxH</name>
    <name evidence="3" type="ORF">OEV82_10440</name>
</gene>
<dbReference type="Gene3D" id="1.10.472.60">
    <property type="entry name" value="putative protein disulfide isomerase domain"/>
    <property type="match status" value="1"/>
</dbReference>
<name>A0ABT2WJH3_9BACI</name>
<dbReference type="SUPFAM" id="SSF52833">
    <property type="entry name" value="Thioredoxin-like"/>
    <property type="match status" value="1"/>
</dbReference>
<dbReference type="Pfam" id="PF13743">
    <property type="entry name" value="Thioredoxin_5"/>
    <property type="match status" value="1"/>
</dbReference>
<keyword evidence="1 2" id="KW-0963">Cytoplasm</keyword>
<dbReference type="PANTHER" id="PTHR13887:SF47">
    <property type="entry name" value="CLPXP ADAPTER PROTEIN SPXH"/>
    <property type="match status" value="1"/>
</dbReference>
<dbReference type="RefSeq" id="WP_263061839.1">
    <property type="nucleotide sequence ID" value="NZ_JAOUSE010000031.1"/>
</dbReference>
<reference evidence="3 4" key="1">
    <citation type="submission" date="2022-10" db="EMBL/GenBank/DDBJ databases">
        <title>Description of Fervidibacillus gen. nov. in the family Fervidibacillaceae fam. nov. with two species, Fervidibacillus albus sp. nov., and Fervidibacillus halotolerans sp. nov., isolated from tidal flat sediments.</title>
        <authorList>
            <person name="Kwon K.K."/>
            <person name="Yang S.-H."/>
        </authorList>
    </citation>
    <scope>NUCLEOTIDE SEQUENCE [LARGE SCALE GENOMIC DNA]</scope>
    <source>
        <strain evidence="3 4">DSM 23332</strain>
    </source>
</reference>
<dbReference type="HAMAP" id="MF_02245">
    <property type="entry name" value="Adapter_SpxH"/>
    <property type="match status" value="1"/>
</dbReference>
<evidence type="ECO:0000313" key="3">
    <source>
        <dbReference type="EMBL" id="MCU9594854.1"/>
    </source>
</evidence>
<evidence type="ECO:0000313" key="4">
    <source>
        <dbReference type="Proteomes" id="UP001208656"/>
    </source>
</evidence>
<evidence type="ECO:0000256" key="1">
    <source>
        <dbReference type="ARBA" id="ARBA00022490"/>
    </source>
</evidence>
<keyword evidence="4" id="KW-1185">Reference proteome</keyword>
<sequence>MIDKKQPEMNLFAFVCSNEKPLELYFFIDPLCPDCFALEPVIKKLQFQYGHYFSLTYVLSGNISNLNHVNRKLIRSRQPKKYEKTVTRSHINCNDIEAKVNLSSPYIASIAVKAAELQGKRAGIRFLKKLQEYIYLKNENISKLEILIQCAKESSLDVDEFKKDIHSTSTSHAFQCDLKITNEMAVTETPTIVFFNNKIEEEGLKLSGVNTYEVYIEVMAEILGELPVSHPLPPLLTFIQYNQFVSTRDIAFTYNLPHLQVETEMKKLLLQQQVERIHTSYGTFWKYIG</sequence>
<accession>A0ABT2WJH3</accession>
<dbReference type="CDD" id="cd03025">
    <property type="entry name" value="DsbA_FrnE_like"/>
    <property type="match status" value="1"/>
</dbReference>
<organism evidence="3 4">
    <name type="scientific">Pallidibacillus thermolactis</name>
    <dbReference type="NCBI Taxonomy" id="251051"/>
    <lineage>
        <taxon>Bacteria</taxon>
        <taxon>Bacillati</taxon>
        <taxon>Bacillota</taxon>
        <taxon>Bacilli</taxon>
        <taxon>Bacillales</taxon>
        <taxon>Bacillaceae</taxon>
        <taxon>Pallidibacillus</taxon>
    </lineage>
</organism>